<dbReference type="Pfam" id="PF05603">
    <property type="entry name" value="Hikeshi-like_N"/>
    <property type="match status" value="1"/>
</dbReference>
<dbReference type="EMBL" id="GG745328">
    <property type="protein sequence ID" value="KNE55045.1"/>
    <property type="molecule type" value="Genomic_DNA"/>
</dbReference>
<feature type="domain" description="Hikeshi-like C-terminal" evidence="3">
    <location>
        <begin position="154"/>
        <end position="233"/>
    </location>
</feature>
<reference evidence="4 5" key="1">
    <citation type="submission" date="2009-11" db="EMBL/GenBank/DDBJ databases">
        <title>Annotation of Allomyces macrogynus ATCC 38327.</title>
        <authorList>
            <consortium name="The Broad Institute Genome Sequencing Platform"/>
            <person name="Russ C."/>
            <person name="Cuomo C."/>
            <person name="Burger G."/>
            <person name="Gray M.W."/>
            <person name="Holland P.W.H."/>
            <person name="King N."/>
            <person name="Lang F.B.F."/>
            <person name="Roger A.J."/>
            <person name="Ruiz-Trillo I."/>
            <person name="Young S.K."/>
            <person name="Zeng Q."/>
            <person name="Gargeya S."/>
            <person name="Fitzgerald M."/>
            <person name="Haas B."/>
            <person name="Abouelleil A."/>
            <person name="Alvarado L."/>
            <person name="Arachchi H.M."/>
            <person name="Berlin A."/>
            <person name="Chapman S.B."/>
            <person name="Gearin G."/>
            <person name="Goldberg J."/>
            <person name="Griggs A."/>
            <person name="Gujja S."/>
            <person name="Hansen M."/>
            <person name="Heiman D."/>
            <person name="Howarth C."/>
            <person name="Larimer J."/>
            <person name="Lui A."/>
            <person name="MacDonald P.J.P."/>
            <person name="McCowen C."/>
            <person name="Montmayeur A."/>
            <person name="Murphy C."/>
            <person name="Neiman D."/>
            <person name="Pearson M."/>
            <person name="Priest M."/>
            <person name="Roberts A."/>
            <person name="Saif S."/>
            <person name="Shea T."/>
            <person name="Sisk P."/>
            <person name="Stolte C."/>
            <person name="Sykes S."/>
            <person name="Wortman J."/>
            <person name="Nusbaum C."/>
            <person name="Birren B."/>
        </authorList>
    </citation>
    <scope>NUCLEOTIDE SEQUENCE [LARGE SCALE GENOMIC DNA]</scope>
    <source>
        <strain evidence="4 5">ATCC 38327</strain>
    </source>
</reference>
<evidence type="ECO:0000259" key="2">
    <source>
        <dbReference type="Pfam" id="PF05603"/>
    </source>
</evidence>
<evidence type="ECO:0000256" key="1">
    <source>
        <dbReference type="ARBA" id="ARBA00006623"/>
    </source>
</evidence>
<dbReference type="VEuPathDB" id="FungiDB:AMAG_00982"/>
<keyword evidence="5" id="KW-1185">Reference proteome</keyword>
<reference evidence="5" key="2">
    <citation type="submission" date="2009-11" db="EMBL/GenBank/DDBJ databases">
        <title>The Genome Sequence of Allomyces macrogynus strain ATCC 38327.</title>
        <authorList>
            <consortium name="The Broad Institute Genome Sequencing Platform"/>
            <person name="Russ C."/>
            <person name="Cuomo C."/>
            <person name="Shea T."/>
            <person name="Young S.K."/>
            <person name="Zeng Q."/>
            <person name="Koehrsen M."/>
            <person name="Haas B."/>
            <person name="Borodovsky M."/>
            <person name="Guigo R."/>
            <person name="Alvarado L."/>
            <person name="Berlin A."/>
            <person name="Borenstein D."/>
            <person name="Chen Z."/>
            <person name="Engels R."/>
            <person name="Freedman E."/>
            <person name="Gellesch M."/>
            <person name="Goldberg J."/>
            <person name="Griggs A."/>
            <person name="Gujja S."/>
            <person name="Heiman D."/>
            <person name="Hepburn T."/>
            <person name="Howarth C."/>
            <person name="Jen D."/>
            <person name="Larson L."/>
            <person name="Lewis B."/>
            <person name="Mehta T."/>
            <person name="Park D."/>
            <person name="Pearson M."/>
            <person name="Roberts A."/>
            <person name="Saif S."/>
            <person name="Shenoy N."/>
            <person name="Sisk P."/>
            <person name="Stolte C."/>
            <person name="Sykes S."/>
            <person name="Walk T."/>
            <person name="White J."/>
            <person name="Yandava C."/>
            <person name="Burger G."/>
            <person name="Gray M.W."/>
            <person name="Holland P.W.H."/>
            <person name="King N."/>
            <person name="Lang F.B.F."/>
            <person name="Roger A.J."/>
            <person name="Ruiz-Trillo I."/>
            <person name="Lander E."/>
            <person name="Nusbaum C."/>
        </authorList>
    </citation>
    <scope>NUCLEOTIDE SEQUENCE [LARGE SCALE GENOMIC DNA]</scope>
    <source>
        <strain evidence="5">ATCC 38327</strain>
    </source>
</reference>
<dbReference type="PANTHER" id="PTHR12925:SF0">
    <property type="entry name" value="PROTEIN HIKESHI"/>
    <property type="match status" value="1"/>
</dbReference>
<dbReference type="InterPro" id="IPR031318">
    <property type="entry name" value="OPI10"/>
</dbReference>
<dbReference type="OrthoDB" id="10248398at2759"/>
<organism evidence="4 5">
    <name type="scientific">Allomyces macrogynus (strain ATCC 38327)</name>
    <name type="common">Allomyces javanicus var. macrogynus</name>
    <dbReference type="NCBI Taxonomy" id="578462"/>
    <lineage>
        <taxon>Eukaryota</taxon>
        <taxon>Fungi</taxon>
        <taxon>Fungi incertae sedis</taxon>
        <taxon>Blastocladiomycota</taxon>
        <taxon>Blastocladiomycetes</taxon>
        <taxon>Blastocladiales</taxon>
        <taxon>Blastocladiaceae</taxon>
        <taxon>Allomyces</taxon>
    </lineage>
</organism>
<gene>
    <name evidence="4" type="ORF">AMAG_00982</name>
</gene>
<dbReference type="GO" id="GO:0005634">
    <property type="term" value="C:nucleus"/>
    <property type="evidence" value="ECO:0007669"/>
    <property type="project" value="TreeGrafter"/>
</dbReference>
<accession>A0A0L0RY24</accession>
<evidence type="ECO:0000313" key="4">
    <source>
        <dbReference type="EMBL" id="KNE55045.1"/>
    </source>
</evidence>
<dbReference type="Pfam" id="PF21057">
    <property type="entry name" value="Hikeshi-like_C"/>
    <property type="match status" value="1"/>
</dbReference>
<sequence length="237" mass="24701">MQFGAIVAGRPVQTDFQPVDATKFALAVPNADKANHLVVFVFGDPFPAGYAATVHINLPDRGWQLLGALSNDKPSAMFRLAGLRPATRSSDGDDMMMDSSNDTNAVAAGPPAMLGISIEPIDVVQAQLAALPQSQRTATASTGHSTPASGTAGLQLSLNVLQNLYHYVTSFATSSLPMGAHVVGGGAPAAGAFGGGMVGSAAVTNASWIPVKAFEDWWSAVNRKVKMNPQYFERVSD</sequence>
<dbReference type="PANTHER" id="PTHR12925">
    <property type="entry name" value="HIKESHI FAMILY MEMBER"/>
    <property type="match status" value="1"/>
</dbReference>
<evidence type="ECO:0000259" key="3">
    <source>
        <dbReference type="Pfam" id="PF21057"/>
    </source>
</evidence>
<proteinExistence type="inferred from homology"/>
<dbReference type="AlphaFoldDB" id="A0A0L0RY24"/>
<name>A0A0L0RY24_ALLM3</name>
<feature type="domain" description="Hikeshi-like N-terminal" evidence="2">
    <location>
        <begin position="6"/>
        <end position="134"/>
    </location>
</feature>
<dbReference type="STRING" id="578462.A0A0L0RY24"/>
<dbReference type="OMA" id="WWAKFER"/>
<dbReference type="GO" id="GO:0006606">
    <property type="term" value="P:protein import into nucleus"/>
    <property type="evidence" value="ECO:0007669"/>
    <property type="project" value="TreeGrafter"/>
</dbReference>
<dbReference type="InterPro" id="IPR048364">
    <property type="entry name" value="Hikeshi-like_C"/>
</dbReference>
<dbReference type="GO" id="GO:0005829">
    <property type="term" value="C:cytosol"/>
    <property type="evidence" value="ECO:0007669"/>
    <property type="project" value="TreeGrafter"/>
</dbReference>
<dbReference type="InterPro" id="IPR008493">
    <property type="entry name" value="Hikeshi-like_N"/>
</dbReference>
<dbReference type="Proteomes" id="UP000054350">
    <property type="component" value="Unassembled WGS sequence"/>
</dbReference>
<evidence type="ECO:0000313" key="5">
    <source>
        <dbReference type="Proteomes" id="UP000054350"/>
    </source>
</evidence>
<comment type="similarity">
    <text evidence="1">Belongs to the OPI10 family.</text>
</comment>
<dbReference type="GO" id="GO:0061608">
    <property type="term" value="F:nuclear import signal receptor activity"/>
    <property type="evidence" value="ECO:0007669"/>
    <property type="project" value="TreeGrafter"/>
</dbReference>
<protein>
    <submittedName>
        <fullName evidence="4">Uncharacterized protein</fullName>
    </submittedName>
</protein>
<dbReference type="eggNOG" id="KOG4067">
    <property type="taxonomic scope" value="Eukaryota"/>
</dbReference>